<dbReference type="SUPFAM" id="SSF69618">
    <property type="entry name" value="HemD-like"/>
    <property type="match status" value="1"/>
</dbReference>
<protein>
    <submittedName>
        <fullName evidence="2">Uroporphyrinogen-III synthase</fullName>
    </submittedName>
</protein>
<dbReference type="PANTHER" id="PTHR12390:SF0">
    <property type="entry name" value="UROPORPHYRINOGEN-III SYNTHASE"/>
    <property type="match status" value="1"/>
</dbReference>
<dbReference type="Gene3D" id="3.40.50.10090">
    <property type="match status" value="2"/>
</dbReference>
<evidence type="ECO:0000259" key="1">
    <source>
        <dbReference type="Pfam" id="PF02602"/>
    </source>
</evidence>
<dbReference type="InterPro" id="IPR039793">
    <property type="entry name" value="UROS/Hem4"/>
</dbReference>
<dbReference type="HOGENOM" id="CLU_051874_0_1_1"/>
<gene>
    <name evidence="2" type="ORF">I312_02875</name>
</gene>
<dbReference type="OrthoDB" id="5595751at2759"/>
<dbReference type="GO" id="GO:0006780">
    <property type="term" value="P:uroporphyrinogen III biosynthetic process"/>
    <property type="evidence" value="ECO:0007669"/>
    <property type="project" value="InterPro"/>
</dbReference>
<evidence type="ECO:0000313" key="2">
    <source>
        <dbReference type="EMBL" id="KIR47728.1"/>
    </source>
</evidence>
<name>A0A0D0UHN5_CRYGA</name>
<dbReference type="InterPro" id="IPR003754">
    <property type="entry name" value="4pyrrol_synth_uPrphyn_synth"/>
</dbReference>
<dbReference type="AlphaFoldDB" id="A0A0D0UHN5"/>
<proteinExistence type="predicted"/>
<reference evidence="2" key="1">
    <citation type="submission" date="2015-01" db="EMBL/GenBank/DDBJ databases">
        <title>The Genome Sequence of Cryptococcus gattii CA1280.</title>
        <authorList>
            <consortium name="The Broad Institute Genomics Platform"/>
            <person name="Cuomo C."/>
            <person name="Litvintseva A."/>
            <person name="Chen Y."/>
            <person name="Heitman J."/>
            <person name="Sun S."/>
            <person name="Springer D."/>
            <person name="Dromer F."/>
            <person name="Young S."/>
            <person name="Zeng Q."/>
            <person name="Gargeya S."/>
            <person name="Abouelleil A."/>
            <person name="Alvarado L."/>
            <person name="Chapman S.B."/>
            <person name="Gainer-Dewar J."/>
            <person name="Goldberg J."/>
            <person name="Griggs A."/>
            <person name="Gujja S."/>
            <person name="Hansen M."/>
            <person name="Howarth C."/>
            <person name="Imamovic A."/>
            <person name="Larimer J."/>
            <person name="Murphy C."/>
            <person name="Naylor J."/>
            <person name="Pearson M."/>
            <person name="Priest M."/>
            <person name="Roberts A."/>
            <person name="Saif S."/>
            <person name="Shea T."/>
            <person name="Sykes S."/>
            <person name="Wortman J."/>
            <person name="Nusbaum C."/>
            <person name="Birren B."/>
        </authorList>
    </citation>
    <scope>NUCLEOTIDE SEQUENCE [LARGE SCALE GENOMIC DNA]</scope>
    <source>
        <strain evidence="2">CA1280</strain>
    </source>
</reference>
<dbReference type="InterPro" id="IPR036108">
    <property type="entry name" value="4pyrrol_syn_uPrphyn_synt_sf"/>
</dbReference>
<dbReference type="EMBL" id="KN847979">
    <property type="protein sequence ID" value="KIR47728.1"/>
    <property type="molecule type" value="Genomic_DNA"/>
</dbReference>
<dbReference type="PANTHER" id="PTHR12390">
    <property type="entry name" value="UROPORPHYRINOGEN III SYNTHASE"/>
    <property type="match status" value="1"/>
</dbReference>
<dbReference type="Pfam" id="PF02602">
    <property type="entry name" value="HEM4"/>
    <property type="match status" value="1"/>
</dbReference>
<dbReference type="CDD" id="cd06578">
    <property type="entry name" value="HemD"/>
    <property type="match status" value="1"/>
</dbReference>
<dbReference type="GO" id="GO:0006782">
    <property type="term" value="P:protoporphyrinogen IX biosynthetic process"/>
    <property type="evidence" value="ECO:0007669"/>
    <property type="project" value="UniProtKB-UniPathway"/>
</dbReference>
<accession>A0A0D0UHN5</accession>
<dbReference type="UniPathway" id="UPA00251">
    <property type="reaction ID" value="UER00320"/>
</dbReference>
<dbReference type="GO" id="GO:0005829">
    <property type="term" value="C:cytosol"/>
    <property type="evidence" value="ECO:0007669"/>
    <property type="project" value="TreeGrafter"/>
</dbReference>
<sequence length="299" mass="33034">MSENSQLQSLEATPVILFKTPNPSPSTDPYHYAFSKSASSSSNSAEEYKTYFIPVLQETYDLPEIVKIIEQGPEPWEGIIVTSRRGMEGWVKGVQIYLGGTGKGKEKEEAWDVLPLFSVGHASTEHLAAADIPPSFKPRPVPEMESDPPKSAIPLSELILRTSPRRSTGAGGVNHRPYLFLCGDKSLDEMPTALRSGGRTVKEVMVYATSARDDFQRCLGRLETPIKSKGWLAFFSPSSAAIVMPQIKQDQGRWDGWRVFAIGETTKRYLEEEAKIEVHAVADKPDAEGTFEAIMKAGR</sequence>
<feature type="domain" description="Tetrapyrrole biosynthesis uroporphyrinogen III synthase" evidence="1">
    <location>
        <begin position="48"/>
        <end position="291"/>
    </location>
</feature>
<organism evidence="2">
    <name type="scientific">Cryptococcus bacillisporus CA1280</name>
    <dbReference type="NCBI Taxonomy" id="1296109"/>
    <lineage>
        <taxon>Eukaryota</taxon>
        <taxon>Fungi</taxon>
        <taxon>Dikarya</taxon>
        <taxon>Basidiomycota</taxon>
        <taxon>Agaricomycotina</taxon>
        <taxon>Tremellomycetes</taxon>
        <taxon>Tremellales</taxon>
        <taxon>Cryptococcaceae</taxon>
        <taxon>Cryptococcus</taxon>
        <taxon>Cryptococcus gattii species complex</taxon>
    </lineage>
</organism>
<dbReference type="GO" id="GO:0004852">
    <property type="term" value="F:uroporphyrinogen-III synthase activity"/>
    <property type="evidence" value="ECO:0007669"/>
    <property type="project" value="InterPro"/>
</dbReference>